<gene>
    <name evidence="1" type="ORF">ACFS6H_10045</name>
</gene>
<dbReference type="EMBL" id="JBHUOZ010000003">
    <property type="protein sequence ID" value="MFD2920050.1"/>
    <property type="molecule type" value="Genomic_DNA"/>
</dbReference>
<dbReference type="Pfam" id="PF13489">
    <property type="entry name" value="Methyltransf_23"/>
    <property type="match status" value="1"/>
</dbReference>
<dbReference type="GO" id="GO:0102208">
    <property type="term" value="F:2-polyprenyl-6-hydroxyphenol methylase activity"/>
    <property type="evidence" value="ECO:0007669"/>
    <property type="project" value="UniProtKB-EC"/>
</dbReference>
<dbReference type="PANTHER" id="PTHR43861:SF6">
    <property type="entry name" value="METHYLTRANSFERASE TYPE 11"/>
    <property type="match status" value="1"/>
</dbReference>
<dbReference type="CDD" id="cd02440">
    <property type="entry name" value="AdoMet_MTases"/>
    <property type="match status" value="1"/>
</dbReference>
<comment type="caution">
    <text evidence="1">The sequence shown here is derived from an EMBL/GenBank/DDBJ whole genome shotgun (WGS) entry which is preliminary data.</text>
</comment>
<dbReference type="GO" id="GO:0032259">
    <property type="term" value="P:methylation"/>
    <property type="evidence" value="ECO:0007669"/>
    <property type="project" value="UniProtKB-KW"/>
</dbReference>
<keyword evidence="2" id="KW-1185">Reference proteome</keyword>
<dbReference type="EC" id="2.1.1.64" evidence="1"/>
<dbReference type="SUPFAM" id="SSF53335">
    <property type="entry name" value="S-adenosyl-L-methionine-dependent methyltransferases"/>
    <property type="match status" value="1"/>
</dbReference>
<proteinExistence type="predicted"/>
<organism evidence="1 2">
    <name type="scientific">Terrimonas rubra</name>
    <dbReference type="NCBI Taxonomy" id="1035890"/>
    <lineage>
        <taxon>Bacteria</taxon>
        <taxon>Pseudomonadati</taxon>
        <taxon>Bacteroidota</taxon>
        <taxon>Chitinophagia</taxon>
        <taxon>Chitinophagales</taxon>
        <taxon>Chitinophagaceae</taxon>
        <taxon>Terrimonas</taxon>
    </lineage>
</organism>
<dbReference type="RefSeq" id="WP_386097894.1">
    <property type="nucleotide sequence ID" value="NZ_JBHUOZ010000003.1"/>
</dbReference>
<reference evidence="2" key="1">
    <citation type="journal article" date="2019" name="Int. J. Syst. Evol. Microbiol.">
        <title>The Global Catalogue of Microorganisms (GCM) 10K type strain sequencing project: providing services to taxonomists for standard genome sequencing and annotation.</title>
        <authorList>
            <consortium name="The Broad Institute Genomics Platform"/>
            <consortium name="The Broad Institute Genome Sequencing Center for Infectious Disease"/>
            <person name="Wu L."/>
            <person name="Ma J."/>
        </authorList>
    </citation>
    <scope>NUCLEOTIDE SEQUENCE [LARGE SCALE GENOMIC DNA]</scope>
    <source>
        <strain evidence="2">KCTC 23299</strain>
    </source>
</reference>
<dbReference type="Proteomes" id="UP001597511">
    <property type="component" value="Unassembled WGS sequence"/>
</dbReference>
<dbReference type="Gene3D" id="3.40.50.150">
    <property type="entry name" value="Vaccinia Virus protein VP39"/>
    <property type="match status" value="1"/>
</dbReference>
<accession>A0ABW6A6H7</accession>
<name>A0ABW6A6H7_9BACT</name>
<dbReference type="PANTHER" id="PTHR43861">
    <property type="entry name" value="TRANS-ACONITATE 2-METHYLTRANSFERASE-RELATED"/>
    <property type="match status" value="1"/>
</dbReference>
<keyword evidence="1" id="KW-0808">Transferase</keyword>
<evidence type="ECO:0000313" key="2">
    <source>
        <dbReference type="Proteomes" id="UP001597511"/>
    </source>
</evidence>
<keyword evidence="1" id="KW-0489">Methyltransferase</keyword>
<sequence>MINSPITNRPNTRLITEFPSKNIIAAYKALNIDIERFVSSYENIRLYECIDTGYRFYYPYTIFGDGKFYEDIENNIAEYYFKDRWEHKIALPRIHAEERVLEVGCGSGYFLERLVENGIAAEGIELNEEAIKKAIQKGLNVKHALLENYVKEKAGYYDVVCAFQVLEHITSVKDFIDDSLTLLKPGGRLMIAVPNNNPYLFRHDKWHTLNLPPHHAGLWNKQVFTEMPKYFNMQVETILIEPLSNYKEWFLVQKNHYKQHNTFMYLLCCLVPRPLYKFVLRTFKHQIQGRNIIAIFKKK</sequence>
<dbReference type="EC" id="2.1.1.222" evidence="1"/>
<dbReference type="InterPro" id="IPR029063">
    <property type="entry name" value="SAM-dependent_MTases_sf"/>
</dbReference>
<evidence type="ECO:0000313" key="1">
    <source>
        <dbReference type="EMBL" id="MFD2920050.1"/>
    </source>
</evidence>
<protein>
    <submittedName>
        <fullName evidence="1">Class I SAM-dependent methyltransferase</fullName>
        <ecNumber evidence="1">2.1.1.222</ecNumber>
        <ecNumber evidence="1">2.1.1.64</ecNumber>
    </submittedName>
</protein>
<dbReference type="GO" id="GO:0061542">
    <property type="term" value="F:3-demethylubiquinol 3-O-methyltransferase activity"/>
    <property type="evidence" value="ECO:0007669"/>
    <property type="project" value="UniProtKB-EC"/>
</dbReference>